<gene>
    <name evidence="3" type="ORF">GSCOC_T00019967001</name>
</gene>
<feature type="compositionally biased region" description="Low complexity" evidence="2">
    <location>
        <begin position="598"/>
        <end position="609"/>
    </location>
</feature>
<dbReference type="STRING" id="49390.A0A068U913"/>
<feature type="region of interest" description="Disordered" evidence="2">
    <location>
        <begin position="594"/>
        <end position="614"/>
    </location>
</feature>
<evidence type="ECO:0000313" key="3">
    <source>
        <dbReference type="EMBL" id="CDP05050.1"/>
    </source>
</evidence>
<dbReference type="Gramene" id="CDP05050">
    <property type="protein sequence ID" value="CDP05050"/>
    <property type="gene ID" value="GSCOC_T00019967001"/>
</dbReference>
<feature type="region of interest" description="Disordered" evidence="2">
    <location>
        <begin position="540"/>
        <end position="578"/>
    </location>
</feature>
<feature type="coiled-coil region" evidence="1">
    <location>
        <begin position="72"/>
        <end position="106"/>
    </location>
</feature>
<dbReference type="PhylomeDB" id="A0A068U913"/>
<feature type="coiled-coil region" evidence="1">
    <location>
        <begin position="164"/>
        <end position="244"/>
    </location>
</feature>
<dbReference type="OMA" id="CIRVIGK"/>
<sequence length="823" mass="94703">MDGKGISGSIMVFSEEKNESLYPKFFGVSCAFFALRILSEPKLSPEQWSDIKNGMLQGSAYLLGLLVWRAQKDEAGNDKSELRQKLENAQGEIEELKNRRREDAKANEKVVGIFAAQEQGWFNERKKLRQQIGCLMNELRISETNKDKALSDLKGKLQDNELLLKSKDKILKEDEQKRQDLEEKLKNAESTIAEFREAAKQENQRHSNEISKHKTACIELVSNQRQLEAEMGRALRQIESLKQDRDIILEQKEQSLLMTQKLSLELVKMRRDMEQKDQILSAMLRKSKLDTTEKQMLLEEVTLSKAKRKQAELKTERLKTDSEPRRDRYSLRSMLSKHANTKADAVSGRKGVHSNAMMASNMERPTTHQMNYLVEYEQPGFREGIEAFSPLSDRYLSEGIQDTTDFHQLEGWVRSQAEKYRTAIDQTHQLEIDAFAEQLRVKDEKLEAFRWRLLSMELESKRLQSIIEGLDNDLSQLKQANMKLEAVLLNREAELQSLKEKLALRMENHPNSQRISSNAYPHDLTLAYDTIWSKVKIVKRRPGEDEQESKTTAERNYQLAEEEKQEKSSANYPSKDIVLTLQPPRVELEEELGDAIDQDSIQEQSSSSQDAEKAEASQSAVKCITNKINSSWKMDLHALGVSYKIKRLKQQLLMLERLTGKRECHESSDSSNNGQIDKNVFCALMSLLNKQVGRYQALQGKTDDLCQRMHENSLYVRGGDLNTAKTKEEIRLLEQYLEETFHLQRYMVATGQKLMELQAKIASGFASAVEEFETPASFDMKRFADNIKTLFREVQRGLEIRISRIIGDLEGTLACDGIIHFKK</sequence>
<dbReference type="Proteomes" id="UP000295252">
    <property type="component" value="Chromosome IV"/>
</dbReference>
<feature type="coiled-coil region" evidence="1">
    <location>
        <begin position="460"/>
        <end position="501"/>
    </location>
</feature>
<evidence type="ECO:0000256" key="1">
    <source>
        <dbReference type="SAM" id="Coils"/>
    </source>
</evidence>
<name>A0A068U913_COFCA</name>
<dbReference type="PANTHER" id="PTHR47747:SF2">
    <property type="entry name" value="RIBONUCLEASE P PROTEIN SUBUNIT P38-LIKE PROTEIN"/>
    <property type="match status" value="1"/>
</dbReference>
<dbReference type="EMBL" id="HG739099">
    <property type="protein sequence ID" value="CDP05050.1"/>
    <property type="molecule type" value="Genomic_DNA"/>
</dbReference>
<dbReference type="PANTHER" id="PTHR47747">
    <property type="entry name" value="RIBONUCLEASE P PROTEIN SUBUNIT P38-LIKE PROTEIN"/>
    <property type="match status" value="1"/>
</dbReference>
<evidence type="ECO:0000313" key="4">
    <source>
        <dbReference type="Proteomes" id="UP000295252"/>
    </source>
</evidence>
<protein>
    <submittedName>
        <fullName evidence="3">Uncharacterized protein</fullName>
    </submittedName>
</protein>
<evidence type="ECO:0000256" key="2">
    <source>
        <dbReference type="SAM" id="MobiDB-lite"/>
    </source>
</evidence>
<dbReference type="OrthoDB" id="1735671at2759"/>
<dbReference type="InParanoid" id="A0A068U913"/>
<proteinExistence type="predicted"/>
<organism evidence="3 4">
    <name type="scientific">Coffea canephora</name>
    <name type="common">Robusta coffee</name>
    <dbReference type="NCBI Taxonomy" id="49390"/>
    <lineage>
        <taxon>Eukaryota</taxon>
        <taxon>Viridiplantae</taxon>
        <taxon>Streptophyta</taxon>
        <taxon>Embryophyta</taxon>
        <taxon>Tracheophyta</taxon>
        <taxon>Spermatophyta</taxon>
        <taxon>Magnoliopsida</taxon>
        <taxon>eudicotyledons</taxon>
        <taxon>Gunneridae</taxon>
        <taxon>Pentapetalae</taxon>
        <taxon>asterids</taxon>
        <taxon>lamiids</taxon>
        <taxon>Gentianales</taxon>
        <taxon>Rubiaceae</taxon>
        <taxon>Ixoroideae</taxon>
        <taxon>Gardenieae complex</taxon>
        <taxon>Bertiereae - Coffeeae clade</taxon>
        <taxon>Coffeeae</taxon>
        <taxon>Coffea</taxon>
    </lineage>
</organism>
<keyword evidence="4" id="KW-1185">Reference proteome</keyword>
<keyword evidence="1" id="KW-0175">Coiled coil</keyword>
<dbReference type="FunCoup" id="A0A068U913">
    <property type="interactions" value="514"/>
</dbReference>
<accession>A0A068U913</accession>
<dbReference type="AlphaFoldDB" id="A0A068U913"/>
<reference evidence="4" key="1">
    <citation type="journal article" date="2014" name="Science">
        <title>The coffee genome provides insight into the convergent evolution of caffeine biosynthesis.</title>
        <authorList>
            <person name="Denoeud F."/>
            <person name="Carretero-Paulet L."/>
            <person name="Dereeper A."/>
            <person name="Droc G."/>
            <person name="Guyot R."/>
            <person name="Pietrella M."/>
            <person name="Zheng C."/>
            <person name="Alberti A."/>
            <person name="Anthony F."/>
            <person name="Aprea G."/>
            <person name="Aury J.M."/>
            <person name="Bento P."/>
            <person name="Bernard M."/>
            <person name="Bocs S."/>
            <person name="Campa C."/>
            <person name="Cenci A."/>
            <person name="Combes M.C."/>
            <person name="Crouzillat D."/>
            <person name="Da Silva C."/>
            <person name="Daddiego L."/>
            <person name="De Bellis F."/>
            <person name="Dussert S."/>
            <person name="Garsmeur O."/>
            <person name="Gayraud T."/>
            <person name="Guignon V."/>
            <person name="Jahn K."/>
            <person name="Jamilloux V."/>
            <person name="Joet T."/>
            <person name="Labadie K."/>
            <person name="Lan T."/>
            <person name="Leclercq J."/>
            <person name="Lepelley M."/>
            <person name="Leroy T."/>
            <person name="Li L.T."/>
            <person name="Librado P."/>
            <person name="Lopez L."/>
            <person name="Munoz A."/>
            <person name="Noel B."/>
            <person name="Pallavicini A."/>
            <person name="Perrotta G."/>
            <person name="Poncet V."/>
            <person name="Pot D."/>
            <person name="Priyono X."/>
            <person name="Rigoreau M."/>
            <person name="Rouard M."/>
            <person name="Rozas J."/>
            <person name="Tranchant-Dubreuil C."/>
            <person name="VanBuren R."/>
            <person name="Zhang Q."/>
            <person name="Andrade A.C."/>
            <person name="Argout X."/>
            <person name="Bertrand B."/>
            <person name="de Kochko A."/>
            <person name="Graziosi G."/>
            <person name="Henry R.J."/>
            <person name="Jayarama X."/>
            <person name="Ming R."/>
            <person name="Nagai C."/>
            <person name="Rounsley S."/>
            <person name="Sankoff D."/>
            <person name="Giuliano G."/>
            <person name="Albert V.A."/>
            <person name="Wincker P."/>
            <person name="Lashermes P."/>
        </authorList>
    </citation>
    <scope>NUCLEOTIDE SEQUENCE [LARGE SCALE GENOMIC DNA]</scope>
    <source>
        <strain evidence="4">cv. DH200-94</strain>
    </source>
</reference>
<feature type="compositionally biased region" description="Basic and acidic residues" evidence="2">
    <location>
        <begin position="541"/>
        <end position="553"/>
    </location>
</feature>